<keyword evidence="3" id="KW-1185">Reference proteome</keyword>
<feature type="compositionally biased region" description="Polar residues" evidence="1">
    <location>
        <begin position="75"/>
        <end position="86"/>
    </location>
</feature>
<protein>
    <submittedName>
        <fullName evidence="2">Uncharacterized protein</fullName>
    </submittedName>
</protein>
<dbReference type="AlphaFoldDB" id="A0A653CXY2"/>
<gene>
    <name evidence="2" type="ORF">CALMAC_LOCUS12241</name>
</gene>
<dbReference type="OrthoDB" id="6746665at2759"/>
<evidence type="ECO:0000256" key="1">
    <source>
        <dbReference type="SAM" id="MobiDB-lite"/>
    </source>
</evidence>
<accession>A0A653CXY2</accession>
<feature type="region of interest" description="Disordered" evidence="1">
    <location>
        <begin position="67"/>
        <end position="109"/>
    </location>
</feature>
<dbReference type="Proteomes" id="UP000410492">
    <property type="component" value="Unassembled WGS sequence"/>
</dbReference>
<sequence length="146" mass="17218">MDDAIIQHHFEEVFSALQDRENFEIFTKMKPTKYPRIKRTLVKILKQKSQEQRADPEESEFLRTYMEKIRRDDTSAPTSEASSSVPHRTFANEERASRQPGSPGRGKKKEIRNRLLECRYCGKYIVEEFINEHETKCLAESDTTIY</sequence>
<dbReference type="EMBL" id="CAACVG010009063">
    <property type="protein sequence ID" value="VEN51943.1"/>
    <property type="molecule type" value="Genomic_DNA"/>
</dbReference>
<name>A0A653CXY2_CALMS</name>
<evidence type="ECO:0000313" key="3">
    <source>
        <dbReference type="Proteomes" id="UP000410492"/>
    </source>
</evidence>
<proteinExistence type="predicted"/>
<organism evidence="2 3">
    <name type="scientific">Callosobruchus maculatus</name>
    <name type="common">Southern cowpea weevil</name>
    <name type="synonym">Pulse bruchid</name>
    <dbReference type="NCBI Taxonomy" id="64391"/>
    <lineage>
        <taxon>Eukaryota</taxon>
        <taxon>Metazoa</taxon>
        <taxon>Ecdysozoa</taxon>
        <taxon>Arthropoda</taxon>
        <taxon>Hexapoda</taxon>
        <taxon>Insecta</taxon>
        <taxon>Pterygota</taxon>
        <taxon>Neoptera</taxon>
        <taxon>Endopterygota</taxon>
        <taxon>Coleoptera</taxon>
        <taxon>Polyphaga</taxon>
        <taxon>Cucujiformia</taxon>
        <taxon>Chrysomeloidea</taxon>
        <taxon>Chrysomelidae</taxon>
        <taxon>Bruchinae</taxon>
        <taxon>Bruchini</taxon>
        <taxon>Callosobruchus</taxon>
    </lineage>
</organism>
<evidence type="ECO:0000313" key="2">
    <source>
        <dbReference type="EMBL" id="VEN51943.1"/>
    </source>
</evidence>
<reference evidence="2 3" key="1">
    <citation type="submission" date="2019-01" db="EMBL/GenBank/DDBJ databases">
        <authorList>
            <person name="Sayadi A."/>
        </authorList>
    </citation>
    <scope>NUCLEOTIDE SEQUENCE [LARGE SCALE GENOMIC DNA]</scope>
</reference>